<reference evidence="1 2" key="1">
    <citation type="submission" date="2021-05" db="EMBL/GenBank/DDBJ databases">
        <title>Genome Assembly of Synthetic Allotetraploid Brassica napus Reveals Homoeologous Exchanges between Subgenomes.</title>
        <authorList>
            <person name="Davis J.T."/>
        </authorList>
    </citation>
    <scope>NUCLEOTIDE SEQUENCE [LARGE SCALE GENOMIC DNA]</scope>
    <source>
        <strain evidence="2">cv. Da-Ae</strain>
        <tissue evidence="1">Seedling</tissue>
    </source>
</reference>
<proteinExistence type="predicted"/>
<comment type="caution">
    <text evidence="1">The sequence shown here is derived from an EMBL/GenBank/DDBJ whole genome shotgun (WGS) entry which is preliminary data.</text>
</comment>
<evidence type="ECO:0000313" key="2">
    <source>
        <dbReference type="Proteomes" id="UP000824890"/>
    </source>
</evidence>
<protein>
    <submittedName>
        <fullName evidence="1">Uncharacterized protein</fullName>
    </submittedName>
</protein>
<organism evidence="1 2">
    <name type="scientific">Brassica napus</name>
    <name type="common">Rape</name>
    <dbReference type="NCBI Taxonomy" id="3708"/>
    <lineage>
        <taxon>Eukaryota</taxon>
        <taxon>Viridiplantae</taxon>
        <taxon>Streptophyta</taxon>
        <taxon>Embryophyta</taxon>
        <taxon>Tracheophyta</taxon>
        <taxon>Spermatophyta</taxon>
        <taxon>Magnoliopsida</taxon>
        <taxon>eudicotyledons</taxon>
        <taxon>Gunneridae</taxon>
        <taxon>Pentapetalae</taxon>
        <taxon>rosids</taxon>
        <taxon>malvids</taxon>
        <taxon>Brassicales</taxon>
        <taxon>Brassicaceae</taxon>
        <taxon>Brassiceae</taxon>
        <taxon>Brassica</taxon>
    </lineage>
</organism>
<feature type="non-terminal residue" evidence="1">
    <location>
        <position position="229"/>
    </location>
</feature>
<feature type="non-terminal residue" evidence="1">
    <location>
        <position position="1"/>
    </location>
</feature>
<keyword evidence="2" id="KW-1185">Reference proteome</keyword>
<dbReference type="EMBL" id="JAGKQM010001580">
    <property type="protein sequence ID" value="KAH0851703.1"/>
    <property type="molecule type" value="Genomic_DNA"/>
</dbReference>
<name>A0ABQ7X783_BRANA</name>
<gene>
    <name evidence="1" type="ORF">HID58_091004</name>
</gene>
<accession>A0ABQ7X783</accession>
<evidence type="ECO:0000313" key="1">
    <source>
        <dbReference type="EMBL" id="KAH0851703.1"/>
    </source>
</evidence>
<sequence>ISGNARPTIFNCETVCDQRGEVVREIDSADPAEADAHWVALSNVEEPPPEPWVPVRPFSERVIGRPSRCTLPFLGTTAYFDGGPERIPSGRSWMEELLFLHWIKPRLPWSAFPPLGDCGEVGVHNPIPPFLEDLCVVRNLLRGGPLLWGYFSPERVRAAVEIIDLVSARRLMMTWGCFLKILPCLLSMPLGRAVVKGRPTLRMMQNRPLRIPSLVGEKVAIGRTDPLCR</sequence>
<dbReference type="Proteomes" id="UP000824890">
    <property type="component" value="Unassembled WGS sequence"/>
</dbReference>